<organism evidence="2">
    <name type="scientific">Streptomyces sp. NBC_00093</name>
    <dbReference type="NCBI Taxonomy" id="2975649"/>
    <lineage>
        <taxon>Bacteria</taxon>
        <taxon>Bacillati</taxon>
        <taxon>Actinomycetota</taxon>
        <taxon>Actinomycetes</taxon>
        <taxon>Kitasatosporales</taxon>
        <taxon>Streptomycetaceae</taxon>
        <taxon>Streptomyces</taxon>
    </lineage>
</organism>
<reference evidence="2" key="1">
    <citation type="submission" date="2022-10" db="EMBL/GenBank/DDBJ databases">
        <title>The complete genomes of actinobacterial strains from the NBC collection.</title>
        <authorList>
            <person name="Joergensen T.S."/>
            <person name="Alvarez Arevalo M."/>
            <person name="Sterndorff E.B."/>
            <person name="Faurdal D."/>
            <person name="Vuksanovic O."/>
            <person name="Mourched A.-S."/>
            <person name="Charusanti P."/>
            <person name="Shaw S."/>
            <person name="Blin K."/>
            <person name="Weber T."/>
        </authorList>
    </citation>
    <scope>NUCLEOTIDE SEQUENCE</scope>
    <source>
        <strain evidence="2">NBC_00093</strain>
    </source>
</reference>
<dbReference type="SUPFAM" id="SSF81301">
    <property type="entry name" value="Nucleotidyltransferase"/>
    <property type="match status" value="1"/>
</dbReference>
<dbReference type="Pfam" id="PF18765">
    <property type="entry name" value="Polbeta"/>
    <property type="match status" value="1"/>
</dbReference>
<dbReference type="Gene3D" id="3.30.460.10">
    <property type="entry name" value="Beta Polymerase, domain 2"/>
    <property type="match status" value="1"/>
</dbReference>
<dbReference type="AlphaFoldDB" id="A0AAU2A7X9"/>
<feature type="domain" description="Polymerase beta nucleotidyltransferase" evidence="1">
    <location>
        <begin position="29"/>
        <end position="66"/>
    </location>
</feature>
<proteinExistence type="predicted"/>
<dbReference type="EMBL" id="CP108222">
    <property type="protein sequence ID" value="WTT20818.1"/>
    <property type="molecule type" value="Genomic_DNA"/>
</dbReference>
<sequence length="275" mass="30114">MPTDDQDSADQNPLDRTLSDQAFLDRLADRLADLPAVRAVALGGSRAQHTHRPDSDWDLAVYYRGAFDPADLRAVGWAGEVSEIGGWGGGVFNGGARLTVEGRRVDVHYRELDAVEHELAEAEEGRFRVEPLMFHLAGIPSYIVVAELAINEVLRGRIPRPPAYPERLRYTARERWYGTARATLAYTRANHAPQDRRTEVAGAIAVAAMQTGHAVPAAKGEWVTNEKRLLERAGLRGVDDIIASLGDPSELASVRAVDDAELLFGVADRNTGTRK</sequence>
<dbReference type="InterPro" id="IPR041633">
    <property type="entry name" value="Polbeta"/>
</dbReference>
<name>A0AAU2A7X9_9ACTN</name>
<evidence type="ECO:0000313" key="2">
    <source>
        <dbReference type="EMBL" id="WTT20818.1"/>
    </source>
</evidence>
<gene>
    <name evidence="2" type="ORF">OHA22_37460</name>
</gene>
<evidence type="ECO:0000259" key="1">
    <source>
        <dbReference type="Pfam" id="PF18765"/>
    </source>
</evidence>
<protein>
    <submittedName>
        <fullName evidence="2">Nucleotidyltransferase domain-containing protein</fullName>
    </submittedName>
</protein>
<accession>A0AAU2A7X9</accession>
<dbReference type="InterPro" id="IPR043519">
    <property type="entry name" value="NT_sf"/>
</dbReference>
<dbReference type="CDD" id="cd05403">
    <property type="entry name" value="NT_KNTase_like"/>
    <property type="match status" value="1"/>
</dbReference>